<dbReference type="InterPro" id="IPR025202">
    <property type="entry name" value="PLD-like_dom"/>
</dbReference>
<keyword evidence="7" id="KW-0175">Coiled coil</keyword>
<dbReference type="EMBL" id="CAUJNA010002413">
    <property type="protein sequence ID" value="CAJ1392789.1"/>
    <property type="molecule type" value="Genomic_DNA"/>
</dbReference>
<name>A0AA36IU72_9DINO</name>
<proteinExistence type="predicted"/>
<feature type="domain" description="PLD phosphodiesterase" evidence="8">
    <location>
        <begin position="45"/>
        <end position="72"/>
    </location>
</feature>
<dbReference type="Pfam" id="PF13091">
    <property type="entry name" value="PLDc_2"/>
    <property type="match status" value="1"/>
</dbReference>
<evidence type="ECO:0000256" key="6">
    <source>
        <dbReference type="ARBA" id="ARBA00023098"/>
    </source>
</evidence>
<dbReference type="SMART" id="SM00155">
    <property type="entry name" value="PLDc"/>
    <property type="match status" value="1"/>
</dbReference>
<evidence type="ECO:0000313" key="9">
    <source>
        <dbReference type="EMBL" id="CAJ1392789.1"/>
    </source>
</evidence>
<evidence type="ECO:0000256" key="5">
    <source>
        <dbReference type="ARBA" id="ARBA00022963"/>
    </source>
</evidence>
<accession>A0AA36IU72</accession>
<evidence type="ECO:0000313" key="10">
    <source>
        <dbReference type="Proteomes" id="UP001178507"/>
    </source>
</evidence>
<dbReference type="PANTHER" id="PTHR18896">
    <property type="entry name" value="PHOSPHOLIPASE D"/>
    <property type="match status" value="1"/>
</dbReference>
<organism evidence="9 10">
    <name type="scientific">Effrenium voratum</name>
    <dbReference type="NCBI Taxonomy" id="2562239"/>
    <lineage>
        <taxon>Eukaryota</taxon>
        <taxon>Sar</taxon>
        <taxon>Alveolata</taxon>
        <taxon>Dinophyceae</taxon>
        <taxon>Suessiales</taxon>
        <taxon>Symbiodiniaceae</taxon>
        <taxon>Effrenium</taxon>
    </lineage>
</organism>
<keyword evidence="6" id="KW-0443">Lipid metabolism</keyword>
<gene>
    <name evidence="9" type="ORF">EVOR1521_LOCUS17802</name>
</gene>
<evidence type="ECO:0000256" key="7">
    <source>
        <dbReference type="SAM" id="Coils"/>
    </source>
</evidence>
<dbReference type="Proteomes" id="UP001178507">
    <property type="component" value="Unassembled WGS sequence"/>
</dbReference>
<protein>
    <recommendedName>
        <fullName evidence="2">phospholipase D</fullName>
        <ecNumber evidence="2">3.1.4.4</ecNumber>
    </recommendedName>
</protein>
<comment type="caution">
    <text evidence="9">The sequence shown here is derived from an EMBL/GenBank/DDBJ whole genome shotgun (WGS) entry which is preliminary data.</text>
</comment>
<dbReference type="InterPro" id="IPR015679">
    <property type="entry name" value="PLipase_D_fam"/>
</dbReference>
<comment type="catalytic activity">
    <reaction evidence="1">
        <text>a 1,2-diacyl-sn-glycero-3-phosphocholine + H2O = a 1,2-diacyl-sn-glycero-3-phosphate + choline + H(+)</text>
        <dbReference type="Rhea" id="RHEA:14445"/>
        <dbReference type="ChEBI" id="CHEBI:15354"/>
        <dbReference type="ChEBI" id="CHEBI:15377"/>
        <dbReference type="ChEBI" id="CHEBI:15378"/>
        <dbReference type="ChEBI" id="CHEBI:57643"/>
        <dbReference type="ChEBI" id="CHEBI:58608"/>
        <dbReference type="EC" id="3.1.4.4"/>
    </reaction>
</comment>
<evidence type="ECO:0000259" key="8">
    <source>
        <dbReference type="PROSITE" id="PS50035"/>
    </source>
</evidence>
<keyword evidence="5" id="KW-0442">Lipid degradation</keyword>
<evidence type="ECO:0000256" key="3">
    <source>
        <dbReference type="ARBA" id="ARBA00022737"/>
    </source>
</evidence>
<evidence type="ECO:0000256" key="1">
    <source>
        <dbReference type="ARBA" id="ARBA00000798"/>
    </source>
</evidence>
<dbReference type="InterPro" id="IPR001736">
    <property type="entry name" value="PLipase_D/transphosphatidylase"/>
</dbReference>
<dbReference type="GO" id="GO:0004630">
    <property type="term" value="F:phospholipase D activity"/>
    <property type="evidence" value="ECO:0007669"/>
    <property type="project" value="UniProtKB-EC"/>
</dbReference>
<dbReference type="SUPFAM" id="SSF56024">
    <property type="entry name" value="Phospholipase D/nuclease"/>
    <property type="match status" value="1"/>
</dbReference>
<keyword evidence="10" id="KW-1185">Reference proteome</keyword>
<sequence>MHAQYRTLRSLRSKLRARGIDETKFISVFGLRTHGVLPSLGPATEQIYVHSKAMIVDDEAAIVGSANINDRSLLGMRDSEVNIVIQDEGLARAGGLRGGAAANLRKALFVQHLGLSRQKLEEVYDNLRNEAWVAELKRVAKRNTEIYEELFGALPSDQLKSWQHLAARRRQAPSTLKNADFTRIPSPEAAKALQEVQGYLVEFPIDFLAQEDLAPSVVANLLGPVFT</sequence>
<feature type="coiled-coil region" evidence="7">
    <location>
        <begin position="110"/>
        <end position="137"/>
    </location>
</feature>
<evidence type="ECO:0000256" key="2">
    <source>
        <dbReference type="ARBA" id="ARBA00012027"/>
    </source>
</evidence>
<keyword evidence="4" id="KW-0378">Hydrolase</keyword>
<dbReference type="EC" id="3.1.4.4" evidence="2"/>
<evidence type="ECO:0000256" key="4">
    <source>
        <dbReference type="ARBA" id="ARBA00022801"/>
    </source>
</evidence>
<reference evidence="9" key="1">
    <citation type="submission" date="2023-08" db="EMBL/GenBank/DDBJ databases">
        <authorList>
            <person name="Chen Y."/>
            <person name="Shah S."/>
            <person name="Dougan E. K."/>
            <person name="Thang M."/>
            <person name="Chan C."/>
        </authorList>
    </citation>
    <scope>NUCLEOTIDE SEQUENCE</scope>
</reference>
<dbReference type="PROSITE" id="PS50035">
    <property type="entry name" value="PLD"/>
    <property type="match status" value="1"/>
</dbReference>
<dbReference type="GO" id="GO:0009395">
    <property type="term" value="P:phospholipid catabolic process"/>
    <property type="evidence" value="ECO:0007669"/>
    <property type="project" value="TreeGrafter"/>
</dbReference>
<dbReference type="PANTHER" id="PTHR18896:SF76">
    <property type="entry name" value="PHOSPHOLIPASE"/>
    <property type="match status" value="1"/>
</dbReference>
<dbReference type="AlphaFoldDB" id="A0AA36IU72"/>
<keyword evidence="3" id="KW-0677">Repeat</keyword>
<dbReference type="Gene3D" id="3.30.870.10">
    <property type="entry name" value="Endonuclease Chain A"/>
    <property type="match status" value="1"/>
</dbReference>